<name>A0ACC0V380_9HYPO</name>
<dbReference type="Proteomes" id="UP001163324">
    <property type="component" value="Chromosome 4"/>
</dbReference>
<accession>A0ACC0V380</accession>
<reference evidence="1" key="1">
    <citation type="submission" date="2022-10" db="EMBL/GenBank/DDBJ databases">
        <title>Complete Genome of Trichothecium roseum strain YXFP-22015, a Plant Pathogen Isolated from Citrus.</title>
        <authorList>
            <person name="Wang Y."/>
            <person name="Zhu L."/>
        </authorList>
    </citation>
    <scope>NUCLEOTIDE SEQUENCE</scope>
    <source>
        <strain evidence="1">YXFP-22015</strain>
    </source>
</reference>
<evidence type="ECO:0000313" key="1">
    <source>
        <dbReference type="EMBL" id="KAI9900909.1"/>
    </source>
</evidence>
<organism evidence="1 2">
    <name type="scientific">Trichothecium roseum</name>
    <dbReference type="NCBI Taxonomy" id="47278"/>
    <lineage>
        <taxon>Eukaryota</taxon>
        <taxon>Fungi</taxon>
        <taxon>Dikarya</taxon>
        <taxon>Ascomycota</taxon>
        <taxon>Pezizomycotina</taxon>
        <taxon>Sordariomycetes</taxon>
        <taxon>Hypocreomycetidae</taxon>
        <taxon>Hypocreales</taxon>
        <taxon>Hypocreales incertae sedis</taxon>
        <taxon>Trichothecium</taxon>
    </lineage>
</organism>
<evidence type="ECO:0000313" key="2">
    <source>
        <dbReference type="Proteomes" id="UP001163324"/>
    </source>
</evidence>
<protein>
    <submittedName>
        <fullName evidence="1">Uncharacterized protein</fullName>
    </submittedName>
</protein>
<sequence>MALGSAGYVSIVELIIYLPCLVLAILVCIRHGWRRSGGWLYTFILCLVRIIGAICQLVTYTSPSKELYQTVFTIDSIGLSPLLLATMGIINRMLDVVSSQGRTLFPRKVLRSVNILIIVSLIVGITGGSTTTPSPDGSTQPSAAAKVGSILYIVAFGFLTFIFARSISSWGLLPGPERRVPFAVAIAWPFILVRLLYSIFVVIINDSHFSVVNGSVAVRAAMSVAEEMIVVMVYLALALTLPKFEPPKVEEEELSSRIEEPRPRRQRGYQ</sequence>
<gene>
    <name evidence="1" type="ORF">N3K66_005171</name>
</gene>
<proteinExistence type="predicted"/>
<comment type="caution">
    <text evidence="1">The sequence shown here is derived from an EMBL/GenBank/DDBJ whole genome shotgun (WGS) entry which is preliminary data.</text>
</comment>
<keyword evidence="2" id="KW-1185">Reference proteome</keyword>
<dbReference type="EMBL" id="CM047943">
    <property type="protein sequence ID" value="KAI9900909.1"/>
    <property type="molecule type" value="Genomic_DNA"/>
</dbReference>